<evidence type="ECO:0000256" key="1">
    <source>
        <dbReference type="SAM" id="MobiDB-lite"/>
    </source>
</evidence>
<accession>A0A5C6A8V7</accession>
<feature type="compositionally biased region" description="Basic and acidic residues" evidence="1">
    <location>
        <begin position="157"/>
        <end position="172"/>
    </location>
</feature>
<feature type="compositionally biased region" description="Low complexity" evidence="1">
    <location>
        <begin position="417"/>
        <end position="427"/>
    </location>
</feature>
<feature type="domain" description="PDZ" evidence="2">
    <location>
        <begin position="63"/>
        <end position="138"/>
    </location>
</feature>
<comment type="caution">
    <text evidence="3">The sequence shown here is derived from an EMBL/GenBank/DDBJ whole genome shotgun (WGS) entry which is preliminary data.</text>
</comment>
<gene>
    <name evidence="3" type="ORF">Pla108_35920</name>
</gene>
<feature type="region of interest" description="Disordered" evidence="1">
    <location>
        <begin position="138"/>
        <end position="189"/>
    </location>
</feature>
<evidence type="ECO:0000259" key="2">
    <source>
        <dbReference type="SMART" id="SM00228"/>
    </source>
</evidence>
<keyword evidence="4" id="KW-1185">Reference proteome</keyword>
<dbReference type="AlphaFoldDB" id="A0A5C6A8V7"/>
<feature type="region of interest" description="Disordered" evidence="1">
    <location>
        <begin position="403"/>
        <end position="492"/>
    </location>
</feature>
<evidence type="ECO:0000313" key="4">
    <source>
        <dbReference type="Proteomes" id="UP000317421"/>
    </source>
</evidence>
<sequence>MSSGTTNDVFPASLIAAALLTLLIGVAQLIAQEPERSPDTQAAVAPVVNNADSAAIASDVQAPIYGLTLEKRDGEQPYIAAVEPSSRPWKAGLREGDYLVAINDVREVPYEAFLEETRKIAESTYKGDTIRVVYKRGDRERTTELPGAGRSPKSLRKLQERSEDAIDEKLSPEPEVMTPADGQASGASTEQVEAYLELLRQSEQGELNADDQRRMNELGTVFLGSGWLGGLGYGGGYGQPAGNATTNGSRWYRPGEGGTPTSPTEGSPNERGQQLPGSGIGNAPGEGVAAPGSGIGDAATTGQQPNPPFASRLGAEMQRLRQIQQNGGQLNPAQTRRLGALEQLSSFTAATNNTSQNSAVGSGGQLSPTQLQSLQRAAQSGNLNGAQQQQLLQLQRQQFMSAAAASGPGANRNLPNGGAAAGTAFGGNRNLPAGQPNAGAATGGVGTGGAGVGTGIGSGGAGAGSGIGGGGAGAGASGGAGAGGSGAGSGNN</sequence>
<dbReference type="EMBL" id="SJPR01000006">
    <property type="protein sequence ID" value="TWT94743.1"/>
    <property type="molecule type" value="Genomic_DNA"/>
</dbReference>
<feature type="region of interest" description="Disordered" evidence="1">
    <location>
        <begin position="244"/>
        <end position="311"/>
    </location>
</feature>
<reference evidence="3 4" key="1">
    <citation type="submission" date="2019-02" db="EMBL/GenBank/DDBJ databases">
        <title>Deep-cultivation of Planctomycetes and their phenomic and genomic characterization uncovers novel biology.</title>
        <authorList>
            <person name="Wiegand S."/>
            <person name="Jogler M."/>
            <person name="Boedeker C."/>
            <person name="Pinto D."/>
            <person name="Vollmers J."/>
            <person name="Rivas-Marin E."/>
            <person name="Kohn T."/>
            <person name="Peeters S.H."/>
            <person name="Heuer A."/>
            <person name="Rast P."/>
            <person name="Oberbeckmann S."/>
            <person name="Bunk B."/>
            <person name="Jeske O."/>
            <person name="Meyerdierks A."/>
            <person name="Storesund J.E."/>
            <person name="Kallscheuer N."/>
            <person name="Luecker S."/>
            <person name="Lage O.M."/>
            <person name="Pohl T."/>
            <person name="Merkel B.J."/>
            <person name="Hornburger P."/>
            <person name="Mueller R.-W."/>
            <person name="Bruemmer F."/>
            <person name="Labrenz M."/>
            <person name="Spormann A.M."/>
            <person name="Op Den Camp H."/>
            <person name="Overmann J."/>
            <person name="Amann R."/>
            <person name="Jetten M.S.M."/>
            <person name="Mascher T."/>
            <person name="Medema M.H."/>
            <person name="Devos D.P."/>
            <person name="Kaster A.-K."/>
            <person name="Ovreas L."/>
            <person name="Rohde M."/>
            <person name="Galperin M.Y."/>
            <person name="Jogler C."/>
        </authorList>
    </citation>
    <scope>NUCLEOTIDE SEQUENCE [LARGE SCALE GENOMIC DNA]</scope>
    <source>
        <strain evidence="3 4">Pla108</strain>
    </source>
</reference>
<dbReference type="SMART" id="SM00228">
    <property type="entry name" value="PDZ"/>
    <property type="match status" value="1"/>
</dbReference>
<dbReference type="SUPFAM" id="SSF50156">
    <property type="entry name" value="PDZ domain-like"/>
    <property type="match status" value="1"/>
</dbReference>
<dbReference type="InterPro" id="IPR001478">
    <property type="entry name" value="PDZ"/>
</dbReference>
<feature type="compositionally biased region" description="Gly residues" evidence="1">
    <location>
        <begin position="441"/>
        <end position="492"/>
    </location>
</feature>
<protein>
    <recommendedName>
        <fullName evidence="2">PDZ domain-containing protein</fullName>
    </recommendedName>
</protein>
<dbReference type="Proteomes" id="UP000317421">
    <property type="component" value="Unassembled WGS sequence"/>
</dbReference>
<dbReference type="OrthoDB" id="9782003at2"/>
<dbReference type="InterPro" id="IPR036034">
    <property type="entry name" value="PDZ_sf"/>
</dbReference>
<proteinExistence type="predicted"/>
<dbReference type="Gene3D" id="2.30.42.10">
    <property type="match status" value="1"/>
</dbReference>
<name>A0A5C6A8V7_9BACT</name>
<organism evidence="3 4">
    <name type="scientific">Botrimarina colliarenosi</name>
    <dbReference type="NCBI Taxonomy" id="2528001"/>
    <lineage>
        <taxon>Bacteria</taxon>
        <taxon>Pseudomonadati</taxon>
        <taxon>Planctomycetota</taxon>
        <taxon>Planctomycetia</taxon>
        <taxon>Pirellulales</taxon>
        <taxon>Lacipirellulaceae</taxon>
        <taxon>Botrimarina</taxon>
    </lineage>
</organism>
<evidence type="ECO:0000313" key="3">
    <source>
        <dbReference type="EMBL" id="TWT94743.1"/>
    </source>
</evidence>
<dbReference type="RefSeq" id="WP_146446297.1">
    <property type="nucleotide sequence ID" value="NZ_SJPR01000006.1"/>
</dbReference>